<dbReference type="InterPro" id="IPR002130">
    <property type="entry name" value="Cyclophilin-type_PPIase_dom"/>
</dbReference>
<dbReference type="PANTHER" id="PTHR45625:SF4">
    <property type="entry name" value="PEPTIDYLPROLYL ISOMERASE DOMAIN AND WD REPEAT-CONTAINING PROTEIN 1"/>
    <property type="match status" value="1"/>
</dbReference>
<dbReference type="GO" id="GO:0003755">
    <property type="term" value="F:peptidyl-prolyl cis-trans isomerase activity"/>
    <property type="evidence" value="ECO:0007669"/>
    <property type="project" value="UniProtKB-KW"/>
</dbReference>
<keyword evidence="4 5" id="KW-0413">Isomerase</keyword>
<evidence type="ECO:0000313" key="8">
    <source>
        <dbReference type="EMBL" id="SHF93084.1"/>
    </source>
</evidence>
<dbReference type="Gene3D" id="3.10.50.40">
    <property type="match status" value="1"/>
</dbReference>
<comment type="catalytic activity">
    <reaction evidence="1 5">
        <text>[protein]-peptidylproline (omega=180) = [protein]-peptidylproline (omega=0)</text>
        <dbReference type="Rhea" id="RHEA:16237"/>
        <dbReference type="Rhea" id="RHEA-COMP:10747"/>
        <dbReference type="Rhea" id="RHEA-COMP:10748"/>
        <dbReference type="ChEBI" id="CHEBI:83833"/>
        <dbReference type="ChEBI" id="CHEBI:83834"/>
        <dbReference type="EC" id="5.2.1.8"/>
    </reaction>
</comment>
<protein>
    <recommendedName>
        <fullName evidence="2 5">peptidylprolyl isomerase</fullName>
        <ecNumber evidence="2 5">5.2.1.8</ecNumber>
    </recommendedName>
</protein>
<dbReference type="PROSITE" id="PS50072">
    <property type="entry name" value="CSA_PPIASE_2"/>
    <property type="match status" value="1"/>
</dbReference>
<dbReference type="EC" id="5.2.1.8" evidence="2 5"/>
<dbReference type="PANTHER" id="PTHR45625">
    <property type="entry name" value="PEPTIDYL-PROLYL CIS-TRANS ISOMERASE-RELATED"/>
    <property type="match status" value="1"/>
</dbReference>
<dbReference type="Pfam" id="PF00160">
    <property type="entry name" value="Pro_isomerase"/>
    <property type="match status" value="1"/>
</dbReference>
<proteinExistence type="predicted"/>
<dbReference type="Pfam" id="PF00254">
    <property type="entry name" value="FKBP_C"/>
    <property type="match status" value="1"/>
</dbReference>
<feature type="domain" description="PPIase FKBP-type" evidence="6">
    <location>
        <begin position="262"/>
        <end position="367"/>
    </location>
</feature>
<dbReference type="EMBL" id="FQUX01000009">
    <property type="protein sequence ID" value="SHF93084.1"/>
    <property type="molecule type" value="Genomic_DNA"/>
</dbReference>
<dbReference type="InterPro" id="IPR044666">
    <property type="entry name" value="Cyclophilin_A-like"/>
</dbReference>
<keyword evidence="3 5" id="KW-0697">Rotamase</keyword>
<evidence type="ECO:0000256" key="3">
    <source>
        <dbReference type="ARBA" id="ARBA00023110"/>
    </source>
</evidence>
<dbReference type="InterPro" id="IPR046357">
    <property type="entry name" value="PPIase_dom_sf"/>
</dbReference>
<reference evidence="9" key="1">
    <citation type="submission" date="2016-11" db="EMBL/GenBank/DDBJ databases">
        <authorList>
            <person name="Varghese N."/>
            <person name="Submissions S."/>
        </authorList>
    </citation>
    <scope>NUCLEOTIDE SEQUENCE [LARGE SCALE GENOMIC DNA]</scope>
    <source>
        <strain evidence="9">DSM 17539</strain>
    </source>
</reference>
<organism evidence="8 9">
    <name type="scientific">Arenibacter palladensis</name>
    <dbReference type="NCBI Taxonomy" id="237373"/>
    <lineage>
        <taxon>Bacteria</taxon>
        <taxon>Pseudomonadati</taxon>
        <taxon>Bacteroidota</taxon>
        <taxon>Flavobacteriia</taxon>
        <taxon>Flavobacteriales</taxon>
        <taxon>Flavobacteriaceae</taxon>
        <taxon>Arenibacter</taxon>
    </lineage>
</organism>
<evidence type="ECO:0000259" key="6">
    <source>
        <dbReference type="PROSITE" id="PS50059"/>
    </source>
</evidence>
<evidence type="ECO:0000256" key="5">
    <source>
        <dbReference type="PROSITE-ProRule" id="PRU00277"/>
    </source>
</evidence>
<dbReference type="SUPFAM" id="SSF50891">
    <property type="entry name" value="Cyclophilin-like"/>
    <property type="match status" value="1"/>
</dbReference>
<dbReference type="SUPFAM" id="SSF54534">
    <property type="entry name" value="FKBP-like"/>
    <property type="match status" value="1"/>
</dbReference>
<evidence type="ECO:0000256" key="2">
    <source>
        <dbReference type="ARBA" id="ARBA00013194"/>
    </source>
</evidence>
<dbReference type="OrthoDB" id="9807797at2"/>
<dbReference type="RefSeq" id="WP_072864672.1">
    <property type="nucleotide sequence ID" value="NZ_FQUX01000009.1"/>
</dbReference>
<feature type="domain" description="PPIase cyclophilin-type" evidence="7">
    <location>
        <begin position="39"/>
        <end position="191"/>
    </location>
</feature>
<keyword evidence="9" id="KW-1185">Reference proteome</keyword>
<name>A0A1M5FNS2_9FLAO</name>
<sequence length="368" mass="40436">MKNIYLLLAVVSIAFSSCKSSKHADLGDGIFADITTTKGEILLKLEYQKTPLTVANFISLAEGNNPFVTDSLKGKKYYDGIIFHRIIKDFMIQGGDPTGTGMGNPGYKFKDEFNDSLTHNKAGILSMANSGPTTNGSQFFITHKETPFLNGRHTVFGEVVKGMDIVDSIANVKTAEGDRPVTDVVMNTVEIIRNGKEAKKFDAVKVMSDYFAEEEERLKAMEKMKTDFVAQITAEESKAEELPSGLKILTLAEGDGEKPKVGQKVNVLYAGYLSDGSLFDSNYEEIAKKYGVYQEARKQGRGYEAIPMDYSPEARIIPGFKEGLMQMKVGDKVRLFIPSHLGYGEAGYGPIPPDAKLVFDLEITGIAQ</sequence>
<accession>A0A1M5FNS2</accession>
<dbReference type="AlphaFoldDB" id="A0A1M5FNS2"/>
<dbReference type="InterPro" id="IPR001179">
    <property type="entry name" value="PPIase_FKBP_dom"/>
</dbReference>
<dbReference type="CDD" id="cd00317">
    <property type="entry name" value="cyclophilin"/>
    <property type="match status" value="1"/>
</dbReference>
<evidence type="ECO:0000256" key="1">
    <source>
        <dbReference type="ARBA" id="ARBA00000971"/>
    </source>
</evidence>
<dbReference type="PROSITE" id="PS51257">
    <property type="entry name" value="PROKAR_LIPOPROTEIN"/>
    <property type="match status" value="1"/>
</dbReference>
<dbReference type="PRINTS" id="PR00153">
    <property type="entry name" value="CSAPPISMRASE"/>
</dbReference>
<dbReference type="Gene3D" id="2.40.100.10">
    <property type="entry name" value="Cyclophilin-like"/>
    <property type="match status" value="1"/>
</dbReference>
<dbReference type="Proteomes" id="UP000184406">
    <property type="component" value="Unassembled WGS sequence"/>
</dbReference>
<evidence type="ECO:0000313" key="9">
    <source>
        <dbReference type="Proteomes" id="UP000184406"/>
    </source>
</evidence>
<gene>
    <name evidence="8" type="ORF">SAMN03080594_109150</name>
</gene>
<dbReference type="InterPro" id="IPR029000">
    <property type="entry name" value="Cyclophilin-like_dom_sf"/>
</dbReference>
<evidence type="ECO:0000259" key="7">
    <source>
        <dbReference type="PROSITE" id="PS50072"/>
    </source>
</evidence>
<dbReference type="PROSITE" id="PS50059">
    <property type="entry name" value="FKBP_PPIASE"/>
    <property type="match status" value="1"/>
</dbReference>
<evidence type="ECO:0000256" key="4">
    <source>
        <dbReference type="ARBA" id="ARBA00023235"/>
    </source>
</evidence>